<gene>
    <name evidence="2" type="ORF">HII31_08870</name>
</gene>
<evidence type="ECO:0000256" key="1">
    <source>
        <dbReference type="SAM" id="MobiDB-lite"/>
    </source>
</evidence>
<dbReference type="Proteomes" id="UP000660729">
    <property type="component" value="Unassembled WGS sequence"/>
</dbReference>
<feature type="region of interest" description="Disordered" evidence="1">
    <location>
        <begin position="1"/>
        <end position="43"/>
    </location>
</feature>
<sequence length="67" mass="7150">MGRAQPENAQIMDGSLPRGPPKGRQASHSSVSPSAGIASGRCSRSMGRSIILRVFAPRAARTYKRAR</sequence>
<accession>A0A8H6VEU3</accession>
<name>A0A8H6VEU3_9PEZI</name>
<organism evidence="2 3">
    <name type="scientific">Pseudocercospora fuligena</name>
    <dbReference type="NCBI Taxonomy" id="685502"/>
    <lineage>
        <taxon>Eukaryota</taxon>
        <taxon>Fungi</taxon>
        <taxon>Dikarya</taxon>
        <taxon>Ascomycota</taxon>
        <taxon>Pezizomycotina</taxon>
        <taxon>Dothideomycetes</taxon>
        <taxon>Dothideomycetidae</taxon>
        <taxon>Mycosphaerellales</taxon>
        <taxon>Mycosphaerellaceae</taxon>
        <taxon>Pseudocercospora</taxon>
    </lineage>
</organism>
<comment type="caution">
    <text evidence="2">The sequence shown here is derived from an EMBL/GenBank/DDBJ whole genome shotgun (WGS) entry which is preliminary data.</text>
</comment>
<keyword evidence="3" id="KW-1185">Reference proteome</keyword>
<reference evidence="2" key="1">
    <citation type="submission" date="2020-04" db="EMBL/GenBank/DDBJ databases">
        <title>Draft genome resource of the tomato pathogen Pseudocercospora fuligena.</title>
        <authorList>
            <person name="Zaccaron A."/>
        </authorList>
    </citation>
    <scope>NUCLEOTIDE SEQUENCE</scope>
    <source>
        <strain evidence="2">PF001</strain>
    </source>
</reference>
<dbReference type="AlphaFoldDB" id="A0A8H6VEU3"/>
<protein>
    <submittedName>
        <fullName evidence="2">Uncharacterized protein</fullName>
    </submittedName>
</protein>
<evidence type="ECO:0000313" key="3">
    <source>
        <dbReference type="Proteomes" id="UP000660729"/>
    </source>
</evidence>
<evidence type="ECO:0000313" key="2">
    <source>
        <dbReference type="EMBL" id="KAF7189763.1"/>
    </source>
</evidence>
<dbReference type="EMBL" id="JABCIY010000178">
    <property type="protein sequence ID" value="KAF7189763.1"/>
    <property type="molecule type" value="Genomic_DNA"/>
</dbReference>
<proteinExistence type="predicted"/>